<name>A0A0E9U7C3_ANGAN</name>
<protein>
    <submittedName>
        <fullName evidence="2">Uncharacterized protein</fullName>
    </submittedName>
</protein>
<reference evidence="2" key="1">
    <citation type="submission" date="2014-11" db="EMBL/GenBank/DDBJ databases">
        <authorList>
            <person name="Amaro Gonzalez C."/>
        </authorList>
    </citation>
    <scope>NUCLEOTIDE SEQUENCE</scope>
</reference>
<dbReference type="EMBL" id="GBXM01055645">
    <property type="protein sequence ID" value="JAH52932.1"/>
    <property type="molecule type" value="Transcribed_RNA"/>
</dbReference>
<evidence type="ECO:0000313" key="2">
    <source>
        <dbReference type="EMBL" id="JAH60843.1"/>
    </source>
</evidence>
<evidence type="ECO:0000256" key="1">
    <source>
        <dbReference type="SAM" id="MobiDB-lite"/>
    </source>
</evidence>
<sequence length="29" mass="3561">MMRGKDWQKQQTHRNPRQFICSWKANVAD</sequence>
<accession>A0A0E9U7C3</accession>
<dbReference type="EMBL" id="GBXM01047734">
    <property type="protein sequence ID" value="JAH60843.1"/>
    <property type="molecule type" value="Transcribed_RNA"/>
</dbReference>
<proteinExistence type="predicted"/>
<dbReference type="AlphaFoldDB" id="A0A0E9U7C3"/>
<feature type="region of interest" description="Disordered" evidence="1">
    <location>
        <begin position="1"/>
        <end position="29"/>
    </location>
</feature>
<reference evidence="2" key="2">
    <citation type="journal article" date="2015" name="Fish Shellfish Immunol.">
        <title>Early steps in the European eel (Anguilla anguilla)-Vibrio vulnificus interaction in the gills: Role of the RtxA13 toxin.</title>
        <authorList>
            <person name="Callol A."/>
            <person name="Pajuelo D."/>
            <person name="Ebbesson L."/>
            <person name="Teles M."/>
            <person name="MacKenzie S."/>
            <person name="Amaro C."/>
        </authorList>
    </citation>
    <scope>NUCLEOTIDE SEQUENCE</scope>
</reference>
<organism evidence="2">
    <name type="scientific">Anguilla anguilla</name>
    <name type="common">European freshwater eel</name>
    <name type="synonym">Muraena anguilla</name>
    <dbReference type="NCBI Taxonomy" id="7936"/>
    <lineage>
        <taxon>Eukaryota</taxon>
        <taxon>Metazoa</taxon>
        <taxon>Chordata</taxon>
        <taxon>Craniata</taxon>
        <taxon>Vertebrata</taxon>
        <taxon>Euteleostomi</taxon>
        <taxon>Actinopterygii</taxon>
        <taxon>Neopterygii</taxon>
        <taxon>Teleostei</taxon>
        <taxon>Anguilliformes</taxon>
        <taxon>Anguillidae</taxon>
        <taxon>Anguilla</taxon>
    </lineage>
</organism>